<feature type="transmembrane region" description="Helical" evidence="1">
    <location>
        <begin position="82"/>
        <end position="102"/>
    </location>
</feature>
<evidence type="ECO:0000313" key="3">
    <source>
        <dbReference type="Proteomes" id="UP000240527"/>
    </source>
</evidence>
<dbReference type="InterPro" id="IPR018750">
    <property type="entry name" value="DUF2306_membrane"/>
</dbReference>
<feature type="transmembrane region" description="Helical" evidence="1">
    <location>
        <begin position="108"/>
        <end position="128"/>
    </location>
</feature>
<dbReference type="EMBL" id="CP027850">
    <property type="protein sequence ID" value="AVQ01247.1"/>
    <property type="molecule type" value="Genomic_DNA"/>
</dbReference>
<dbReference type="Proteomes" id="UP000240527">
    <property type="component" value="Chromosome"/>
</dbReference>
<name>A0ABN5IQI5_9CAUL</name>
<feature type="transmembrane region" description="Helical" evidence="1">
    <location>
        <begin position="48"/>
        <end position="70"/>
    </location>
</feature>
<keyword evidence="1" id="KW-1133">Transmembrane helix</keyword>
<feature type="transmembrane region" description="Helical" evidence="1">
    <location>
        <begin position="149"/>
        <end position="170"/>
    </location>
</feature>
<reference evidence="2 3" key="1">
    <citation type="journal article" date="2015" name="Biotechnol. Bioeng.">
        <title>Genome sequence and phenotypic characterization of Caulobacter segnis.</title>
        <authorList>
            <person name="Patel S."/>
            <person name="Fletcher B."/>
            <person name="Scott D.C."/>
            <person name="Ely B."/>
        </authorList>
    </citation>
    <scope>NUCLEOTIDE SEQUENCE [LARGE SCALE GENOMIC DNA]</scope>
    <source>
        <strain evidence="2 3">TK0059</strain>
    </source>
</reference>
<feature type="transmembrane region" description="Helical" evidence="1">
    <location>
        <begin position="176"/>
        <end position="195"/>
    </location>
</feature>
<keyword evidence="3" id="KW-1185">Reference proteome</keyword>
<sequence length="208" mass="22037">MSKILSRPAWALMTLLSLAVALISYRYVLNVGPLAPNVLANLFARPFLVVHVAGAATALLIAPFQVLPGLRARRPALHRVMGRIYVAGCLAGGVGGLALAFGSTAGPIATAGFGLLAVAWIGTTAQAWRMAMARRIAEHRAWMIRSLALTLAAVTLRLYLPLAAVGPIPFVDAYRAISFLCWVPNLLLAEVWLFAAPSRDAKSASLGL</sequence>
<evidence type="ECO:0000313" key="2">
    <source>
        <dbReference type="EMBL" id="AVQ01247.1"/>
    </source>
</evidence>
<feature type="transmembrane region" description="Helical" evidence="1">
    <location>
        <begin position="9"/>
        <end position="28"/>
    </location>
</feature>
<gene>
    <name evidence="2" type="ORF">B7G68_04845</name>
</gene>
<dbReference type="Pfam" id="PF10067">
    <property type="entry name" value="DUF2306"/>
    <property type="match status" value="1"/>
</dbReference>
<organism evidence="2 3">
    <name type="scientific">Caulobacter segnis</name>
    <dbReference type="NCBI Taxonomy" id="88688"/>
    <lineage>
        <taxon>Bacteria</taxon>
        <taxon>Pseudomonadati</taxon>
        <taxon>Pseudomonadota</taxon>
        <taxon>Alphaproteobacteria</taxon>
        <taxon>Caulobacterales</taxon>
        <taxon>Caulobacteraceae</taxon>
        <taxon>Caulobacter</taxon>
    </lineage>
</organism>
<proteinExistence type="predicted"/>
<evidence type="ECO:0000256" key="1">
    <source>
        <dbReference type="SAM" id="Phobius"/>
    </source>
</evidence>
<dbReference type="RefSeq" id="WP_013078118.1">
    <property type="nucleotide sequence ID" value="NZ_CP027850.1"/>
</dbReference>
<keyword evidence="1" id="KW-0812">Transmembrane</keyword>
<keyword evidence="1" id="KW-0472">Membrane</keyword>
<accession>A0ABN5IQI5</accession>
<protein>
    <submittedName>
        <fullName evidence="2">DUF2306 domain-containing protein</fullName>
    </submittedName>
</protein>